<comment type="caution">
    <text evidence="1">The sequence shown here is derived from an EMBL/GenBank/DDBJ whole genome shotgun (WGS) entry which is preliminary data.</text>
</comment>
<keyword evidence="4" id="KW-1185">Reference proteome</keyword>
<evidence type="ECO:0000313" key="4">
    <source>
        <dbReference type="Proteomes" id="UP000193884"/>
    </source>
</evidence>
<organism evidence="1 3">
    <name type="scientific">Bradyrhizobium canariense</name>
    <dbReference type="NCBI Taxonomy" id="255045"/>
    <lineage>
        <taxon>Bacteria</taxon>
        <taxon>Pseudomonadati</taxon>
        <taxon>Pseudomonadota</taxon>
        <taxon>Alphaproteobacteria</taxon>
        <taxon>Hyphomicrobiales</taxon>
        <taxon>Nitrobacteraceae</taxon>
        <taxon>Bradyrhizobium</taxon>
    </lineage>
</organism>
<accession>A0A1X3HB80</accession>
<dbReference type="EMBL" id="NAFI01000157">
    <property type="protein sequence ID" value="OSJ14933.1"/>
    <property type="molecule type" value="Genomic_DNA"/>
</dbReference>
<dbReference type="AlphaFoldDB" id="A0A1X3HB80"/>
<dbReference type="Proteomes" id="UP000193884">
    <property type="component" value="Unassembled WGS sequence"/>
</dbReference>
<dbReference type="EMBL" id="NAFK01000178">
    <property type="protein sequence ID" value="OSJ20042.1"/>
    <property type="molecule type" value="Genomic_DNA"/>
</dbReference>
<sequence>MQPDNLATGWGRGTMAQSRYPLIRRWTPEEHQQLLVMAAAGRRPDEIAQALGRTEPAVRGRANLHNIPLRLVTQKRNGP</sequence>
<evidence type="ECO:0000313" key="3">
    <source>
        <dbReference type="Proteomes" id="UP000193553"/>
    </source>
</evidence>
<reference evidence="3 4" key="1">
    <citation type="submission" date="2017-03" db="EMBL/GenBank/DDBJ databases">
        <title>Whole genome sequences of fourteen strains of Bradyrhizobium canariense and one strain of Bradyrhizobium japonicum isolated from Lupinus (Papilionoideae: Genisteae) species in Algeria.</title>
        <authorList>
            <person name="Crovadore J."/>
            <person name="Chekireb D."/>
            <person name="Brachmann A."/>
            <person name="Chablais R."/>
            <person name="Cochard B."/>
            <person name="Lefort F."/>
        </authorList>
    </citation>
    <scope>NUCLEOTIDE SEQUENCE [LARGE SCALE GENOMIC DNA]</scope>
    <source>
        <strain evidence="1 3">UBMA195</strain>
        <strain evidence="2 4">UBMAN05</strain>
    </source>
</reference>
<proteinExistence type="predicted"/>
<dbReference type="Proteomes" id="UP000193553">
    <property type="component" value="Unassembled WGS sequence"/>
</dbReference>
<evidence type="ECO:0000313" key="1">
    <source>
        <dbReference type="EMBL" id="OSJ14933.1"/>
    </source>
</evidence>
<evidence type="ECO:0000313" key="2">
    <source>
        <dbReference type="EMBL" id="OSJ20042.1"/>
    </source>
</evidence>
<gene>
    <name evidence="2" type="ORF">BST63_36275</name>
    <name evidence="1" type="ORF">BSZ18_08685</name>
</gene>
<name>A0A1X3HB80_9BRAD</name>
<protein>
    <submittedName>
        <fullName evidence="1">Uncharacterized protein</fullName>
    </submittedName>
</protein>
<dbReference type="SUPFAM" id="SSF109709">
    <property type="entry name" value="KorB DNA-binding domain-like"/>
    <property type="match status" value="1"/>
</dbReference>